<evidence type="ECO:0000313" key="4">
    <source>
        <dbReference type="Proteomes" id="UP000747542"/>
    </source>
</evidence>
<evidence type="ECO:0000313" key="3">
    <source>
        <dbReference type="EMBL" id="KAG7155424.1"/>
    </source>
</evidence>
<accession>A0A8J5JLM4</accession>
<keyword evidence="4" id="KW-1185">Reference proteome</keyword>
<proteinExistence type="predicted"/>
<dbReference type="AlphaFoldDB" id="A0A8J5JLM4"/>
<organism evidence="3 4">
    <name type="scientific">Homarus americanus</name>
    <name type="common">American lobster</name>
    <dbReference type="NCBI Taxonomy" id="6706"/>
    <lineage>
        <taxon>Eukaryota</taxon>
        <taxon>Metazoa</taxon>
        <taxon>Ecdysozoa</taxon>
        <taxon>Arthropoda</taxon>
        <taxon>Crustacea</taxon>
        <taxon>Multicrustacea</taxon>
        <taxon>Malacostraca</taxon>
        <taxon>Eumalacostraca</taxon>
        <taxon>Eucarida</taxon>
        <taxon>Decapoda</taxon>
        <taxon>Pleocyemata</taxon>
        <taxon>Astacidea</taxon>
        <taxon>Nephropoidea</taxon>
        <taxon>Nephropidae</taxon>
        <taxon>Homarus</taxon>
    </lineage>
</organism>
<dbReference type="Gene3D" id="1.10.10.10">
    <property type="entry name" value="Winged helix-like DNA-binding domain superfamily/Winged helix DNA-binding domain"/>
    <property type="match status" value="1"/>
</dbReference>
<evidence type="ECO:0000256" key="1">
    <source>
        <dbReference type="ARBA" id="ARBA00004123"/>
    </source>
</evidence>
<evidence type="ECO:0000256" key="2">
    <source>
        <dbReference type="SAM" id="MobiDB-lite"/>
    </source>
</evidence>
<feature type="region of interest" description="Disordered" evidence="2">
    <location>
        <begin position="86"/>
        <end position="120"/>
    </location>
</feature>
<reference evidence="3" key="1">
    <citation type="journal article" date="2021" name="Sci. Adv.">
        <title>The American lobster genome reveals insights on longevity, neural, and immune adaptations.</title>
        <authorList>
            <person name="Polinski J.M."/>
            <person name="Zimin A.V."/>
            <person name="Clark K.F."/>
            <person name="Kohn A.B."/>
            <person name="Sadowski N."/>
            <person name="Timp W."/>
            <person name="Ptitsyn A."/>
            <person name="Khanna P."/>
            <person name="Romanova D.Y."/>
            <person name="Williams P."/>
            <person name="Greenwood S.J."/>
            <person name="Moroz L.L."/>
            <person name="Walt D.R."/>
            <person name="Bodnar A.G."/>
        </authorList>
    </citation>
    <scope>NUCLEOTIDE SEQUENCE</scope>
    <source>
        <strain evidence="3">GMGI-L3</strain>
    </source>
</reference>
<dbReference type="Proteomes" id="UP000747542">
    <property type="component" value="Unassembled WGS sequence"/>
</dbReference>
<sequence>MSSRGSNTLKRKYVTISANQKLELIRKLEAGASVARVCDEYGVKKQTVIEKNNSHELRKKLLQEKNLTLDQVLDIARALEAANSQAQTIEDRSHNDSQVNRVSTTTSRRKKPWQKGTNMKAQKNLREKNLLKYIYNNIAQSENLNLDLDKVSGVVEKVIIPVTG</sequence>
<dbReference type="InterPro" id="IPR036388">
    <property type="entry name" value="WH-like_DNA-bd_sf"/>
</dbReference>
<name>A0A8J5JLM4_HOMAM</name>
<protein>
    <submittedName>
        <fullName evidence="3">Putative Tigger transposable element-derived protein 7-like 81</fullName>
    </submittedName>
</protein>
<comment type="subcellular location">
    <subcellularLocation>
        <location evidence="1">Nucleus</location>
    </subcellularLocation>
</comment>
<comment type="caution">
    <text evidence="3">The sequence shown here is derived from an EMBL/GenBank/DDBJ whole genome shotgun (WGS) entry which is preliminary data.</text>
</comment>
<dbReference type="InterPro" id="IPR009057">
    <property type="entry name" value="Homeodomain-like_sf"/>
</dbReference>
<feature type="compositionally biased region" description="Polar residues" evidence="2">
    <location>
        <begin position="96"/>
        <end position="106"/>
    </location>
</feature>
<dbReference type="SUPFAM" id="SSF46689">
    <property type="entry name" value="Homeodomain-like"/>
    <property type="match status" value="1"/>
</dbReference>
<dbReference type="GO" id="GO:0005634">
    <property type="term" value="C:nucleus"/>
    <property type="evidence" value="ECO:0007669"/>
    <property type="project" value="UniProtKB-SubCell"/>
</dbReference>
<dbReference type="EMBL" id="JAHLQT010041729">
    <property type="protein sequence ID" value="KAG7155424.1"/>
    <property type="molecule type" value="Genomic_DNA"/>
</dbReference>
<gene>
    <name evidence="3" type="primary">TIGD7-L81</name>
    <name evidence="3" type="ORF">Hamer_G029679</name>
</gene>